<proteinExistence type="predicted"/>
<feature type="region of interest" description="Disordered" evidence="4">
    <location>
        <begin position="137"/>
        <end position="266"/>
    </location>
</feature>
<dbReference type="InterPro" id="IPR036427">
    <property type="entry name" value="Bromodomain-like_sf"/>
</dbReference>
<dbReference type="GO" id="GO:0006338">
    <property type="term" value="P:chromatin remodeling"/>
    <property type="evidence" value="ECO:0007669"/>
    <property type="project" value="TreeGrafter"/>
</dbReference>
<dbReference type="PRINTS" id="PR00503">
    <property type="entry name" value="BROMODOMAIN"/>
</dbReference>
<dbReference type="Pfam" id="PF00439">
    <property type="entry name" value="Bromodomain"/>
    <property type="match status" value="1"/>
</dbReference>
<dbReference type="PANTHER" id="PTHR22880:SF225">
    <property type="entry name" value="BROMODOMAIN-CONTAINING PROTEIN BET-1-RELATED"/>
    <property type="match status" value="1"/>
</dbReference>
<evidence type="ECO:0000256" key="4">
    <source>
        <dbReference type="SAM" id="MobiDB-lite"/>
    </source>
</evidence>
<dbReference type="Gene3D" id="3.30.50.10">
    <property type="entry name" value="Erythroid Transcription Factor GATA-1, subunit A"/>
    <property type="match status" value="1"/>
</dbReference>
<dbReference type="GO" id="GO:0043565">
    <property type="term" value="F:sequence-specific DNA binding"/>
    <property type="evidence" value="ECO:0007669"/>
    <property type="project" value="InterPro"/>
</dbReference>
<dbReference type="InterPro" id="IPR000679">
    <property type="entry name" value="Znf_GATA"/>
</dbReference>
<evidence type="ECO:0000256" key="2">
    <source>
        <dbReference type="PROSITE-ProRule" id="PRU00035"/>
    </source>
</evidence>
<dbReference type="Proteomes" id="UP000070544">
    <property type="component" value="Unassembled WGS sequence"/>
</dbReference>
<evidence type="ECO:0000259" key="5">
    <source>
        <dbReference type="PROSITE" id="PS50014"/>
    </source>
</evidence>
<evidence type="ECO:0000256" key="3">
    <source>
        <dbReference type="PROSITE-ProRule" id="PRU00094"/>
    </source>
</evidence>
<dbReference type="SUPFAM" id="SSF47370">
    <property type="entry name" value="Bromodomain"/>
    <property type="match status" value="1"/>
</dbReference>
<feature type="compositionally biased region" description="Low complexity" evidence="4">
    <location>
        <begin position="157"/>
        <end position="167"/>
    </location>
</feature>
<keyword evidence="3" id="KW-0862">Zinc</keyword>
<protein>
    <submittedName>
        <fullName evidence="7">Bromodomain-containing protein</fullName>
    </submittedName>
</protein>
<evidence type="ECO:0000259" key="6">
    <source>
        <dbReference type="PROSITE" id="PS50114"/>
    </source>
</evidence>
<dbReference type="Gene3D" id="1.20.920.10">
    <property type="entry name" value="Bromodomain-like"/>
    <property type="match status" value="1"/>
</dbReference>
<gene>
    <name evidence="7" type="ORF">M427DRAFT_158115</name>
</gene>
<dbReference type="AlphaFoldDB" id="A0A139A4L6"/>
<name>A0A139A4L6_GONPJ</name>
<evidence type="ECO:0000256" key="1">
    <source>
        <dbReference type="ARBA" id="ARBA00023117"/>
    </source>
</evidence>
<keyword evidence="3" id="KW-0479">Metal-binding</keyword>
<dbReference type="SMART" id="SM00297">
    <property type="entry name" value="BROMO"/>
    <property type="match status" value="1"/>
</dbReference>
<organism evidence="7 8">
    <name type="scientific">Gonapodya prolifera (strain JEL478)</name>
    <name type="common">Monoblepharis prolifera</name>
    <dbReference type="NCBI Taxonomy" id="1344416"/>
    <lineage>
        <taxon>Eukaryota</taxon>
        <taxon>Fungi</taxon>
        <taxon>Fungi incertae sedis</taxon>
        <taxon>Chytridiomycota</taxon>
        <taxon>Chytridiomycota incertae sedis</taxon>
        <taxon>Monoblepharidomycetes</taxon>
        <taxon>Monoblepharidales</taxon>
        <taxon>Gonapodyaceae</taxon>
        <taxon>Gonapodya</taxon>
    </lineage>
</organism>
<evidence type="ECO:0000313" key="7">
    <source>
        <dbReference type="EMBL" id="KXS11548.1"/>
    </source>
</evidence>
<feature type="compositionally biased region" description="Basic and acidic residues" evidence="4">
    <location>
        <begin position="170"/>
        <end position="186"/>
    </location>
</feature>
<feature type="compositionally biased region" description="Acidic residues" evidence="4">
    <location>
        <begin position="251"/>
        <end position="260"/>
    </location>
</feature>
<accession>A0A139A4L6</accession>
<feature type="domain" description="Bromo" evidence="5">
    <location>
        <begin position="32"/>
        <end position="103"/>
    </location>
</feature>
<dbReference type="GO" id="GO:0000785">
    <property type="term" value="C:chromatin"/>
    <property type="evidence" value="ECO:0007669"/>
    <property type="project" value="TreeGrafter"/>
</dbReference>
<dbReference type="InterPro" id="IPR050935">
    <property type="entry name" value="Bromo_chromatin_reader"/>
</dbReference>
<keyword evidence="8" id="KW-1185">Reference proteome</keyword>
<dbReference type="GO" id="GO:0008270">
    <property type="term" value="F:zinc ion binding"/>
    <property type="evidence" value="ECO:0007669"/>
    <property type="project" value="UniProtKB-KW"/>
</dbReference>
<dbReference type="PROSITE" id="PS50014">
    <property type="entry name" value="BROMODOMAIN_2"/>
    <property type="match status" value="1"/>
</dbReference>
<dbReference type="EMBL" id="KQ965800">
    <property type="protein sequence ID" value="KXS11548.1"/>
    <property type="molecule type" value="Genomic_DNA"/>
</dbReference>
<feature type="domain" description="GATA-type" evidence="6">
    <location>
        <begin position="267"/>
        <end position="290"/>
    </location>
</feature>
<dbReference type="InterPro" id="IPR001487">
    <property type="entry name" value="Bromodomain"/>
</dbReference>
<dbReference type="PANTHER" id="PTHR22880">
    <property type="entry name" value="FALZ-RELATED BROMODOMAIN-CONTAINING PROTEINS"/>
    <property type="match status" value="1"/>
</dbReference>
<evidence type="ECO:0000313" key="8">
    <source>
        <dbReference type="Proteomes" id="UP000070544"/>
    </source>
</evidence>
<dbReference type="GO" id="GO:0006355">
    <property type="term" value="P:regulation of DNA-templated transcription"/>
    <property type="evidence" value="ECO:0007669"/>
    <property type="project" value="InterPro"/>
</dbReference>
<dbReference type="OrthoDB" id="21449at2759"/>
<keyword evidence="3" id="KW-0863">Zinc-finger</keyword>
<feature type="compositionally biased region" description="Low complexity" evidence="4">
    <location>
        <begin position="202"/>
        <end position="217"/>
    </location>
</feature>
<dbReference type="STRING" id="1344416.A0A139A4L6"/>
<dbReference type="GO" id="GO:0005634">
    <property type="term" value="C:nucleus"/>
    <property type="evidence" value="ECO:0007669"/>
    <property type="project" value="TreeGrafter"/>
</dbReference>
<dbReference type="PROSITE" id="PS50114">
    <property type="entry name" value="GATA_ZN_FINGER_2"/>
    <property type="match status" value="1"/>
</dbReference>
<reference evidence="7 8" key="1">
    <citation type="journal article" date="2015" name="Genome Biol. Evol.">
        <title>Phylogenomic analyses indicate that early fungi evolved digesting cell walls of algal ancestors of land plants.</title>
        <authorList>
            <person name="Chang Y."/>
            <person name="Wang S."/>
            <person name="Sekimoto S."/>
            <person name="Aerts A.L."/>
            <person name="Choi C."/>
            <person name="Clum A."/>
            <person name="LaButti K.M."/>
            <person name="Lindquist E.A."/>
            <person name="Yee Ngan C."/>
            <person name="Ohm R.A."/>
            <person name="Salamov A.A."/>
            <person name="Grigoriev I.V."/>
            <person name="Spatafora J.W."/>
            <person name="Berbee M.L."/>
        </authorList>
    </citation>
    <scope>NUCLEOTIDE SEQUENCE [LARGE SCALE GENOMIC DNA]</scope>
    <source>
        <strain evidence="7 8">JEL478</strain>
    </source>
</reference>
<keyword evidence="1 2" id="KW-0103">Bromodomain</keyword>
<sequence length="346" mass="38857">MATNPASEPETVHSLLSDRNLRQCLSILRALQRFPDSRYFLRPVDPVADGAPDYYFVIQNPMDFQTIEQSLQARSYTLFGFNQDVMQVFTNCFTYNPPGTPVNAMGQRVKQYYVELAQSAFPEFIASLPGISFLDRRPKARHSTTSTSVTGSRNRSRSPSQSSRSPSVEGSDRESDNDAASERLSENADSQSRKRSRPSKPYPSSSSSAPSALPSDPNVSQPVSFPVISTKPVYAAPGSPTQQSNVPEGSPNEEEEDEDEEARKKIKHDGRVCEFCTATETPLWRAGPNGRNTLWMRRQMESWTSYLQERSLHCHRKRTHATTTTCPDCENQSTLWSKSGIRYPIR</sequence>
<dbReference type="InterPro" id="IPR013088">
    <property type="entry name" value="Znf_NHR/GATA"/>
</dbReference>